<evidence type="ECO:0000256" key="1">
    <source>
        <dbReference type="ARBA" id="ARBA00004123"/>
    </source>
</evidence>
<dbReference type="InterPro" id="IPR000014">
    <property type="entry name" value="PAS"/>
</dbReference>
<dbReference type="GO" id="GO:0005634">
    <property type="term" value="C:nucleus"/>
    <property type="evidence" value="ECO:0007669"/>
    <property type="project" value="UniProtKB-SubCell"/>
</dbReference>
<keyword evidence="4" id="KW-0090">Biological rhythms</keyword>
<dbReference type="SUPFAM" id="SSF55785">
    <property type="entry name" value="PYP-like sensor domain (PAS domain)"/>
    <property type="match status" value="1"/>
</dbReference>
<dbReference type="GO" id="GO:0043153">
    <property type="term" value="P:entrainment of circadian clock by photoperiod"/>
    <property type="evidence" value="ECO:0007669"/>
    <property type="project" value="TreeGrafter"/>
</dbReference>
<dbReference type="Gene3D" id="3.30.450.20">
    <property type="entry name" value="PAS domain"/>
    <property type="match status" value="2"/>
</dbReference>
<dbReference type="GO" id="GO:0032922">
    <property type="term" value="P:circadian regulation of gene expression"/>
    <property type="evidence" value="ECO:0007669"/>
    <property type="project" value="TreeGrafter"/>
</dbReference>
<dbReference type="SMART" id="SM00091">
    <property type="entry name" value="PAS"/>
    <property type="match status" value="2"/>
</dbReference>
<dbReference type="AlphaFoldDB" id="A0AAV6UUC2"/>
<feature type="region of interest" description="Disordered" evidence="7">
    <location>
        <begin position="494"/>
        <end position="611"/>
    </location>
</feature>
<feature type="region of interest" description="Disordered" evidence="7">
    <location>
        <begin position="845"/>
        <end position="864"/>
    </location>
</feature>
<accession>A0AAV6UUC2</accession>
<dbReference type="GO" id="GO:0001222">
    <property type="term" value="F:transcription corepressor binding"/>
    <property type="evidence" value="ECO:0007669"/>
    <property type="project" value="TreeGrafter"/>
</dbReference>
<feature type="compositionally biased region" description="Basic and acidic residues" evidence="7">
    <location>
        <begin position="501"/>
        <end position="512"/>
    </location>
</feature>
<evidence type="ECO:0000256" key="4">
    <source>
        <dbReference type="ARBA" id="ARBA00023108"/>
    </source>
</evidence>
<evidence type="ECO:0000256" key="5">
    <source>
        <dbReference type="ARBA" id="ARBA00023242"/>
    </source>
</evidence>
<dbReference type="InterPro" id="IPR035965">
    <property type="entry name" value="PAS-like_dom_sf"/>
</dbReference>
<evidence type="ECO:0000313" key="9">
    <source>
        <dbReference type="EMBL" id="KAG8187136.1"/>
    </source>
</evidence>
<dbReference type="PANTHER" id="PTHR11269">
    <property type="entry name" value="PERIOD CIRCADIAN PROTEIN"/>
    <property type="match status" value="1"/>
</dbReference>
<evidence type="ECO:0000256" key="2">
    <source>
        <dbReference type="ARBA" id="ARBA00022553"/>
    </source>
</evidence>
<feature type="compositionally biased region" description="Basic and acidic residues" evidence="7">
    <location>
        <begin position="959"/>
        <end position="973"/>
    </location>
</feature>
<comment type="caution">
    <text evidence="9">The sequence shown here is derived from an EMBL/GenBank/DDBJ whole genome shotgun (WGS) entry which is preliminary data.</text>
</comment>
<evidence type="ECO:0000256" key="3">
    <source>
        <dbReference type="ARBA" id="ARBA00022737"/>
    </source>
</evidence>
<dbReference type="GO" id="GO:0000122">
    <property type="term" value="P:negative regulation of transcription by RNA polymerase II"/>
    <property type="evidence" value="ECO:0007669"/>
    <property type="project" value="TreeGrafter"/>
</dbReference>
<dbReference type="PANTHER" id="PTHR11269:SF16">
    <property type="entry name" value="PERIOD CIRCADIAN PROTEIN"/>
    <property type="match status" value="1"/>
</dbReference>
<comment type="subcellular location">
    <subcellularLocation>
        <location evidence="1">Nucleus</location>
    </subcellularLocation>
</comment>
<feature type="compositionally biased region" description="Low complexity" evidence="7">
    <location>
        <begin position="513"/>
        <end position="523"/>
    </location>
</feature>
<feature type="compositionally biased region" description="Polar residues" evidence="7">
    <location>
        <begin position="538"/>
        <end position="551"/>
    </location>
</feature>
<dbReference type="GO" id="GO:0005737">
    <property type="term" value="C:cytoplasm"/>
    <property type="evidence" value="ECO:0007669"/>
    <property type="project" value="TreeGrafter"/>
</dbReference>
<evidence type="ECO:0000256" key="6">
    <source>
        <dbReference type="ARBA" id="ARBA00040849"/>
    </source>
</evidence>
<evidence type="ECO:0000259" key="8">
    <source>
        <dbReference type="PROSITE" id="PS50112"/>
    </source>
</evidence>
<keyword evidence="3" id="KW-0677">Repeat</keyword>
<keyword evidence="2" id="KW-0597">Phosphoprotein</keyword>
<proteinExistence type="predicted"/>
<name>A0AAV6UUC2_9ARAC</name>
<dbReference type="EMBL" id="JAFNEN010000278">
    <property type="protein sequence ID" value="KAG8187136.1"/>
    <property type="molecule type" value="Genomic_DNA"/>
</dbReference>
<feature type="region of interest" description="Disordered" evidence="7">
    <location>
        <begin position="431"/>
        <end position="461"/>
    </location>
</feature>
<dbReference type="GO" id="GO:0000976">
    <property type="term" value="F:transcription cis-regulatory region binding"/>
    <property type="evidence" value="ECO:0007669"/>
    <property type="project" value="TreeGrafter"/>
</dbReference>
<reference evidence="9 10" key="1">
    <citation type="journal article" date="2022" name="Nat. Ecol. Evol.">
        <title>A masculinizing supergene underlies an exaggerated male reproductive morph in a spider.</title>
        <authorList>
            <person name="Hendrickx F."/>
            <person name="De Corte Z."/>
            <person name="Sonet G."/>
            <person name="Van Belleghem S.M."/>
            <person name="Kostlbacher S."/>
            <person name="Vangestel C."/>
        </authorList>
    </citation>
    <scope>NUCLEOTIDE SEQUENCE [LARGE SCALE GENOMIC DNA]</scope>
    <source>
        <strain evidence="9">W744_W776</strain>
    </source>
</reference>
<keyword evidence="5" id="KW-0539">Nucleus</keyword>
<sequence length="1104" mass="124482">MMRLIEGTEKRIEDSENCYEVWVDIIFTKFYYSSTNHPGKDEHVNTCRDMKTFANAKDGSNLNDVSPILTYIDTLNEPVVLNEDCSKYFKILSLKQLRQETDVDEDGFGFAVSLRDGTCLYTSKGMSKHLGFPKNMLDGQSFKKFLNLRDHVTFANHLSQVLNVCFVQGNRNDSHLASNTFFCRMRRYHSLKDGYAISDRTTAYKPFRIQLHINELLVDDMCVDDLTGTLCVNATASVITSGYSAPEEIPLMSAFTTRHTSSCHFSHVDGSAIPYIGYLPQDLIGLSIFDFYHIDDMPQLKDIYELVAKERGSSFLSKPYRFKIQNGCYISLETEWSCFISPVTHKLEFVIGQHRVLKGPTDLDIFNSPKKPDDYFPEEIIKEGLKIQEEIIVLLTSRTYLPGYEQPKRFASKRKRGLLNFVYNSFATDDDDTNEAKQKCKGVTKDDSSTSDTDTVGMGDISPYREVSSVASDTPPTVQNFRLQENLERFFASKPKTYSKGSDDFNKNEKVSGDGNHSQSSSGSGSGNSGNGSGNTSVQTSASKCNRNSPANSSNNSNNSNNNEQQESSSSKCHFSNYSDSGYGKSFSNSGNKDGQGTTSQMGSKTMEWNGSKTVEQWNGNKTMEWQDGHRTEGEETFYSCLALPEHSLSKRNSHKHFKKEMQATSTDNWLQQQDFQQQDFQQQDFCQCNKPTQPRQSTLTQTDCIWNGMTNPCMFHQPQHSCGLVSNSCAPVPKQFYVPVMYMPQQNQNSQCSCGAHTTNPQAQYSFGPTTTNPQAQCSFGGPINNPQTHCSFGATCTNPQAQYSFGAPTTNPQAQCSIGGHTTNPQAHCSFGGHITNHQAQWSSGVQPTNTSNPGQSGEIAGYHSYQNSENLHRPSEEFRAPPTPCKTTMEPSRDFSGSYENQREEKYDDQNTYYGKMMENFTEAVDGQMQKRSVEQVEEMQGEVSPSISFLSRSSSYDKDEDMVNDKENPSVRPNSSKVDLSSESAYRYRMHIPNIEDTLRKDREVLKSMTQPEMVNCQLLQLQEEREQENKCKINLGEDNCNITEAIMLGLAMDDCVNDYEHHFEKCSQNSSFQPSWCPRNFRPFISEKQVTFLQNKKCL</sequence>
<organism evidence="9 10">
    <name type="scientific">Oedothorax gibbosus</name>
    <dbReference type="NCBI Taxonomy" id="931172"/>
    <lineage>
        <taxon>Eukaryota</taxon>
        <taxon>Metazoa</taxon>
        <taxon>Ecdysozoa</taxon>
        <taxon>Arthropoda</taxon>
        <taxon>Chelicerata</taxon>
        <taxon>Arachnida</taxon>
        <taxon>Araneae</taxon>
        <taxon>Araneomorphae</taxon>
        <taxon>Entelegynae</taxon>
        <taxon>Araneoidea</taxon>
        <taxon>Linyphiidae</taxon>
        <taxon>Erigoninae</taxon>
        <taxon>Oedothorax</taxon>
    </lineage>
</organism>
<dbReference type="CDD" id="cd00130">
    <property type="entry name" value="PAS"/>
    <property type="match status" value="1"/>
</dbReference>
<evidence type="ECO:0000256" key="7">
    <source>
        <dbReference type="SAM" id="MobiDB-lite"/>
    </source>
</evidence>
<dbReference type="Proteomes" id="UP000827092">
    <property type="component" value="Unassembled WGS sequence"/>
</dbReference>
<feature type="compositionally biased region" description="Basic and acidic residues" evidence="7">
    <location>
        <begin position="434"/>
        <end position="448"/>
    </location>
</feature>
<gene>
    <name evidence="9" type="ORF">JTE90_004880</name>
</gene>
<feature type="compositionally biased region" description="Polar residues" evidence="7">
    <location>
        <begin position="572"/>
        <end position="611"/>
    </location>
</feature>
<dbReference type="FunFam" id="3.30.450.20:FF:000066">
    <property type="entry name" value="Period circadian protein"/>
    <property type="match status" value="1"/>
</dbReference>
<dbReference type="InterPro" id="IPR050760">
    <property type="entry name" value="Period_circadian_regulator"/>
</dbReference>
<dbReference type="PROSITE" id="PS50112">
    <property type="entry name" value="PAS"/>
    <property type="match status" value="1"/>
</dbReference>
<feature type="compositionally biased region" description="Low complexity" evidence="7">
    <location>
        <begin position="552"/>
        <end position="571"/>
    </location>
</feature>
<keyword evidence="10" id="KW-1185">Reference proteome</keyword>
<feature type="compositionally biased region" description="Polar residues" evidence="7">
    <location>
        <begin position="845"/>
        <end position="858"/>
    </location>
</feature>
<dbReference type="Pfam" id="PF14598">
    <property type="entry name" value="PAS_11"/>
    <property type="match status" value="1"/>
</dbReference>
<feature type="compositionally biased region" description="Gly residues" evidence="7">
    <location>
        <begin position="524"/>
        <end position="533"/>
    </location>
</feature>
<protein>
    <recommendedName>
        <fullName evidence="6">Period circadian protein</fullName>
    </recommendedName>
</protein>
<feature type="region of interest" description="Disordered" evidence="7">
    <location>
        <begin position="942"/>
        <end position="983"/>
    </location>
</feature>
<evidence type="ECO:0000313" key="10">
    <source>
        <dbReference type="Proteomes" id="UP000827092"/>
    </source>
</evidence>
<feature type="domain" description="PAS" evidence="8">
    <location>
        <begin position="265"/>
        <end position="311"/>
    </location>
</feature>
<feature type="compositionally biased region" description="Low complexity" evidence="7">
    <location>
        <begin position="948"/>
        <end position="958"/>
    </location>
</feature>
<feature type="region of interest" description="Disordered" evidence="7">
    <location>
        <begin position="877"/>
        <end position="910"/>
    </location>
</feature>